<proteinExistence type="predicted"/>
<protein>
    <submittedName>
        <fullName evidence="1">Uncharacterized protein</fullName>
    </submittedName>
</protein>
<evidence type="ECO:0000313" key="2">
    <source>
        <dbReference type="Proteomes" id="UP001283361"/>
    </source>
</evidence>
<gene>
    <name evidence="1" type="ORF">RRG08_051305</name>
</gene>
<evidence type="ECO:0000313" key="1">
    <source>
        <dbReference type="EMBL" id="KAK3706902.1"/>
    </source>
</evidence>
<accession>A0AAE0XSC6</accession>
<comment type="caution">
    <text evidence="1">The sequence shown here is derived from an EMBL/GenBank/DDBJ whole genome shotgun (WGS) entry which is preliminary data.</text>
</comment>
<keyword evidence="2" id="KW-1185">Reference proteome</keyword>
<dbReference type="AlphaFoldDB" id="A0AAE0XSC6"/>
<dbReference type="Proteomes" id="UP001283361">
    <property type="component" value="Unassembled WGS sequence"/>
</dbReference>
<name>A0AAE0XSC6_9GAST</name>
<organism evidence="1 2">
    <name type="scientific">Elysia crispata</name>
    <name type="common">lettuce slug</name>
    <dbReference type="NCBI Taxonomy" id="231223"/>
    <lineage>
        <taxon>Eukaryota</taxon>
        <taxon>Metazoa</taxon>
        <taxon>Spiralia</taxon>
        <taxon>Lophotrochozoa</taxon>
        <taxon>Mollusca</taxon>
        <taxon>Gastropoda</taxon>
        <taxon>Heterobranchia</taxon>
        <taxon>Euthyneura</taxon>
        <taxon>Panpulmonata</taxon>
        <taxon>Sacoglossa</taxon>
        <taxon>Placobranchoidea</taxon>
        <taxon>Plakobranchidae</taxon>
        <taxon>Elysia</taxon>
    </lineage>
</organism>
<sequence>MTTVSLPVVSPIEARQVRTRTGPQLKSEQLKEPGEYRAICQLRPEQMEEPGEYKAICSLGPVQQYCRNQVNIGLFDRWDQSNSTVGTR</sequence>
<reference evidence="1" key="1">
    <citation type="journal article" date="2023" name="G3 (Bethesda)">
        <title>A reference genome for the long-term kleptoplast-retaining sea slug Elysia crispata morphotype clarki.</title>
        <authorList>
            <person name="Eastman K.E."/>
            <person name="Pendleton A.L."/>
            <person name="Shaikh M.A."/>
            <person name="Suttiyut T."/>
            <person name="Ogas R."/>
            <person name="Tomko P."/>
            <person name="Gavelis G."/>
            <person name="Widhalm J.R."/>
            <person name="Wisecaver J.H."/>
        </authorList>
    </citation>
    <scope>NUCLEOTIDE SEQUENCE</scope>
    <source>
        <strain evidence="1">ECLA1</strain>
    </source>
</reference>
<dbReference type="EMBL" id="JAWDGP010007736">
    <property type="protein sequence ID" value="KAK3706902.1"/>
    <property type="molecule type" value="Genomic_DNA"/>
</dbReference>